<dbReference type="RefSeq" id="WP_147151610.1">
    <property type="nucleotide sequence ID" value="NZ_BKAJ01000076.1"/>
</dbReference>
<dbReference type="InterPro" id="IPR016181">
    <property type="entry name" value="Acyl_CoA_acyltransferase"/>
</dbReference>
<dbReference type="PROSITE" id="PS51186">
    <property type="entry name" value="GNAT"/>
    <property type="match status" value="1"/>
</dbReference>
<dbReference type="InterPro" id="IPR051531">
    <property type="entry name" value="N-acetyltransferase"/>
</dbReference>
<dbReference type="OrthoDB" id="6293260at2"/>
<dbReference type="AlphaFoldDB" id="A0A512NE64"/>
<dbReference type="PANTHER" id="PTHR43792">
    <property type="entry name" value="GNAT FAMILY, PUTATIVE (AFU_ORTHOLOGUE AFUA_3G00765)-RELATED-RELATED"/>
    <property type="match status" value="1"/>
</dbReference>
<accession>A0A512NE64</accession>
<dbReference type="PANTHER" id="PTHR43792:SF1">
    <property type="entry name" value="N-ACETYLTRANSFERASE DOMAIN-CONTAINING PROTEIN"/>
    <property type="match status" value="1"/>
</dbReference>
<protein>
    <submittedName>
        <fullName evidence="2">Acetyltransferase</fullName>
    </submittedName>
</protein>
<keyword evidence="3" id="KW-1185">Reference proteome</keyword>
<dbReference type="EMBL" id="BKAJ01000076">
    <property type="protein sequence ID" value="GEP57237.1"/>
    <property type="molecule type" value="Genomic_DNA"/>
</dbReference>
<keyword evidence="2" id="KW-0808">Transferase</keyword>
<feature type="domain" description="N-acetyltransferase" evidence="1">
    <location>
        <begin position="9"/>
        <end position="165"/>
    </location>
</feature>
<comment type="caution">
    <text evidence="2">The sequence shown here is derived from an EMBL/GenBank/DDBJ whole genome shotgun (WGS) entry which is preliminary data.</text>
</comment>
<dbReference type="Proteomes" id="UP000321058">
    <property type="component" value="Unassembled WGS sequence"/>
</dbReference>
<name>A0A512NE64_9HYPH</name>
<dbReference type="InterPro" id="IPR000182">
    <property type="entry name" value="GNAT_dom"/>
</dbReference>
<dbReference type="Pfam" id="PF13302">
    <property type="entry name" value="Acetyltransf_3"/>
    <property type="match status" value="1"/>
</dbReference>
<evidence type="ECO:0000313" key="3">
    <source>
        <dbReference type="Proteomes" id="UP000321058"/>
    </source>
</evidence>
<evidence type="ECO:0000313" key="2">
    <source>
        <dbReference type="EMBL" id="GEP57237.1"/>
    </source>
</evidence>
<dbReference type="Gene3D" id="3.40.630.30">
    <property type="match status" value="1"/>
</dbReference>
<dbReference type="GO" id="GO:0016747">
    <property type="term" value="F:acyltransferase activity, transferring groups other than amino-acyl groups"/>
    <property type="evidence" value="ECO:0007669"/>
    <property type="project" value="InterPro"/>
</dbReference>
<dbReference type="SUPFAM" id="SSF55729">
    <property type="entry name" value="Acyl-CoA N-acyltransferases (Nat)"/>
    <property type="match status" value="1"/>
</dbReference>
<reference evidence="2 3" key="1">
    <citation type="submission" date="2019-07" db="EMBL/GenBank/DDBJ databases">
        <title>Whole genome shotgun sequence of Reyranella soli NBRC 108950.</title>
        <authorList>
            <person name="Hosoyama A."/>
            <person name="Uohara A."/>
            <person name="Ohji S."/>
            <person name="Ichikawa N."/>
        </authorList>
    </citation>
    <scope>NUCLEOTIDE SEQUENCE [LARGE SCALE GENOMIC DNA]</scope>
    <source>
        <strain evidence="2 3">NBRC 108950</strain>
    </source>
</reference>
<gene>
    <name evidence="2" type="ORF">RSO01_44030</name>
</gene>
<organism evidence="2 3">
    <name type="scientific">Reyranella soli</name>
    <dbReference type="NCBI Taxonomy" id="1230389"/>
    <lineage>
        <taxon>Bacteria</taxon>
        <taxon>Pseudomonadati</taxon>
        <taxon>Pseudomonadota</taxon>
        <taxon>Alphaproteobacteria</taxon>
        <taxon>Hyphomicrobiales</taxon>
        <taxon>Reyranellaceae</taxon>
        <taxon>Reyranella</taxon>
    </lineage>
</organism>
<sequence>MDRFATPRLNATRLAREDLPDLVQLHLDSEVSRFLGGVRTPTATADYLETSLRHWADHGLGLWTLRTHDGTFRGRAGLRYVELEGTRELEVAYTFARSAWGQGFATEVTQVLVKIWETRCSEPSLLGIVMKGNTSSERVLLKAGFSYERDAVFHGENCGVFRRAR</sequence>
<proteinExistence type="predicted"/>
<evidence type="ECO:0000259" key="1">
    <source>
        <dbReference type="PROSITE" id="PS51186"/>
    </source>
</evidence>